<name>A0A5C6DSE0_9BACT</name>
<organism evidence="2 3">
    <name type="scientific">Novipirellula aureliae</name>
    <dbReference type="NCBI Taxonomy" id="2527966"/>
    <lineage>
        <taxon>Bacteria</taxon>
        <taxon>Pseudomonadati</taxon>
        <taxon>Planctomycetota</taxon>
        <taxon>Planctomycetia</taxon>
        <taxon>Pirellulales</taxon>
        <taxon>Pirellulaceae</taxon>
        <taxon>Novipirellula</taxon>
    </lineage>
</organism>
<feature type="compositionally biased region" description="Acidic residues" evidence="1">
    <location>
        <begin position="79"/>
        <end position="88"/>
    </location>
</feature>
<reference evidence="2 3" key="1">
    <citation type="submission" date="2019-02" db="EMBL/GenBank/DDBJ databases">
        <title>Deep-cultivation of Planctomycetes and their phenomic and genomic characterization uncovers novel biology.</title>
        <authorList>
            <person name="Wiegand S."/>
            <person name="Jogler M."/>
            <person name="Boedeker C."/>
            <person name="Pinto D."/>
            <person name="Vollmers J."/>
            <person name="Rivas-Marin E."/>
            <person name="Kohn T."/>
            <person name="Peeters S.H."/>
            <person name="Heuer A."/>
            <person name="Rast P."/>
            <person name="Oberbeckmann S."/>
            <person name="Bunk B."/>
            <person name="Jeske O."/>
            <person name="Meyerdierks A."/>
            <person name="Storesund J.E."/>
            <person name="Kallscheuer N."/>
            <person name="Luecker S."/>
            <person name="Lage O.M."/>
            <person name="Pohl T."/>
            <person name="Merkel B.J."/>
            <person name="Hornburger P."/>
            <person name="Mueller R.-W."/>
            <person name="Bruemmer F."/>
            <person name="Labrenz M."/>
            <person name="Spormann A.M."/>
            <person name="Op Den Camp H."/>
            <person name="Overmann J."/>
            <person name="Amann R."/>
            <person name="Jetten M.S.M."/>
            <person name="Mascher T."/>
            <person name="Medema M.H."/>
            <person name="Devos D.P."/>
            <person name="Kaster A.-K."/>
            <person name="Ovreas L."/>
            <person name="Rohde M."/>
            <person name="Galperin M.Y."/>
            <person name="Jogler C."/>
        </authorList>
    </citation>
    <scope>NUCLEOTIDE SEQUENCE [LARGE SCALE GENOMIC DNA]</scope>
    <source>
        <strain evidence="2 3">Q31b</strain>
    </source>
</reference>
<dbReference type="AlphaFoldDB" id="A0A5C6DSE0"/>
<evidence type="ECO:0000313" key="3">
    <source>
        <dbReference type="Proteomes" id="UP000315471"/>
    </source>
</evidence>
<dbReference type="Proteomes" id="UP000315471">
    <property type="component" value="Unassembled WGS sequence"/>
</dbReference>
<dbReference type="OrthoDB" id="290715at2"/>
<feature type="region of interest" description="Disordered" evidence="1">
    <location>
        <begin position="1"/>
        <end position="112"/>
    </location>
</feature>
<protein>
    <submittedName>
        <fullName evidence="2">Uncharacterized protein</fullName>
    </submittedName>
</protein>
<feature type="compositionally biased region" description="Basic and acidic residues" evidence="1">
    <location>
        <begin position="58"/>
        <end position="67"/>
    </location>
</feature>
<sequence>MNVQPNAASASIAGSIRASARGGDAESQTADSVAKQATKETPAGKSGETSAIDAGEQTSDRDADGRQMYDTFESSAEAEQAETDDDSSDNQPSNDLYQNREADSQSHLDFDA</sequence>
<feature type="compositionally biased region" description="Basic and acidic residues" evidence="1">
    <location>
        <begin position="98"/>
        <end position="112"/>
    </location>
</feature>
<evidence type="ECO:0000256" key="1">
    <source>
        <dbReference type="SAM" id="MobiDB-lite"/>
    </source>
</evidence>
<evidence type="ECO:0000313" key="2">
    <source>
        <dbReference type="EMBL" id="TWU39104.1"/>
    </source>
</evidence>
<accession>A0A5C6DSE0</accession>
<gene>
    <name evidence="2" type="ORF">Q31b_41870</name>
</gene>
<keyword evidence="3" id="KW-1185">Reference proteome</keyword>
<feature type="compositionally biased region" description="Low complexity" evidence="1">
    <location>
        <begin position="7"/>
        <end position="22"/>
    </location>
</feature>
<proteinExistence type="predicted"/>
<dbReference type="RefSeq" id="WP_146601354.1">
    <property type="nucleotide sequence ID" value="NZ_SJPY01000006.1"/>
</dbReference>
<dbReference type="EMBL" id="SJPY01000006">
    <property type="protein sequence ID" value="TWU39104.1"/>
    <property type="molecule type" value="Genomic_DNA"/>
</dbReference>
<comment type="caution">
    <text evidence="2">The sequence shown here is derived from an EMBL/GenBank/DDBJ whole genome shotgun (WGS) entry which is preliminary data.</text>
</comment>